<dbReference type="PANTHER" id="PTHR46847:SF1">
    <property type="entry name" value="D-ALLOSE-BINDING PERIPLASMIC PROTEIN-RELATED"/>
    <property type="match status" value="1"/>
</dbReference>
<evidence type="ECO:0000256" key="2">
    <source>
        <dbReference type="ARBA" id="ARBA00007639"/>
    </source>
</evidence>
<dbReference type="InterPro" id="IPR028082">
    <property type="entry name" value="Peripla_BP_I"/>
</dbReference>
<evidence type="ECO:0000313" key="7">
    <source>
        <dbReference type="Proteomes" id="UP000248887"/>
    </source>
</evidence>
<dbReference type="SUPFAM" id="SSF53822">
    <property type="entry name" value="Periplasmic binding protein-like I"/>
    <property type="match status" value="1"/>
</dbReference>
<proteinExistence type="inferred from homology"/>
<keyword evidence="3 4" id="KW-0732">Signal</keyword>
<evidence type="ECO:0000259" key="5">
    <source>
        <dbReference type="Pfam" id="PF13407"/>
    </source>
</evidence>
<dbReference type="AlphaFoldDB" id="A0A2W5R085"/>
<dbReference type="CDD" id="cd06306">
    <property type="entry name" value="PBP1_TorT-like"/>
    <property type="match status" value="1"/>
</dbReference>
<evidence type="ECO:0000313" key="6">
    <source>
        <dbReference type="EMBL" id="PZQ83088.1"/>
    </source>
</evidence>
<dbReference type="GO" id="GO:0030246">
    <property type="term" value="F:carbohydrate binding"/>
    <property type="evidence" value="ECO:0007669"/>
    <property type="project" value="UniProtKB-ARBA"/>
</dbReference>
<feature type="chain" id="PRO_5015952900" evidence="4">
    <location>
        <begin position="23"/>
        <end position="351"/>
    </location>
</feature>
<comment type="caution">
    <text evidence="6">The sequence shown here is derived from an EMBL/GenBank/DDBJ whole genome shotgun (WGS) entry which is preliminary data.</text>
</comment>
<gene>
    <name evidence="6" type="ORF">DI549_09410</name>
</gene>
<comment type="similarity">
    <text evidence="2">Belongs to the bacterial solute-binding protein 2 family.</text>
</comment>
<evidence type="ECO:0000256" key="3">
    <source>
        <dbReference type="ARBA" id="ARBA00022729"/>
    </source>
</evidence>
<dbReference type="Proteomes" id="UP000248887">
    <property type="component" value="Unassembled WGS sequence"/>
</dbReference>
<dbReference type="Pfam" id="PF13407">
    <property type="entry name" value="Peripla_BP_4"/>
    <property type="match status" value="1"/>
</dbReference>
<name>A0A2W5R085_ANCNO</name>
<comment type="subcellular location">
    <subcellularLocation>
        <location evidence="1">Cell envelope</location>
    </subcellularLocation>
</comment>
<dbReference type="Gene3D" id="3.40.50.2300">
    <property type="match status" value="2"/>
</dbReference>
<evidence type="ECO:0000256" key="1">
    <source>
        <dbReference type="ARBA" id="ARBA00004196"/>
    </source>
</evidence>
<accession>A0A2W5R085</accession>
<sequence>MRLRFSAALLCSVTGMLMPAHARDWFPVQVTQTTIEGGTRVEFTPVAKANKPWDVCASLPHVKDAYWVAVNYGLVEEARRLGVKLTVHEAGGYSNLNKQISQIEDCVVAGADAVLIGAISGAGLNNLIAEISSQGVIVIDFMNGVTSGKVQGRSLVSFDQMGHFAGKYLADKYPAGSGLAKVVWFPGPAGASWVESGNVGFQAAIKGAGIELLDTRYGDTGKEVQLKLVEDALQTYPDLDYIVGTAPTAEAAVQALQARGLQRKVKIISYYSTPEVLNLLRSGEIEAAPSDKPVVQARIALDLAVAALQGDSRLQHLGPVPEVITAETLNGFDAASTVAPNGFAPVFTVEP</sequence>
<reference evidence="6 7" key="1">
    <citation type="submission" date="2017-08" db="EMBL/GenBank/DDBJ databases">
        <title>Infants hospitalized years apart are colonized by the same room-sourced microbial strains.</title>
        <authorList>
            <person name="Brooks B."/>
            <person name="Olm M.R."/>
            <person name="Firek B.A."/>
            <person name="Baker R."/>
            <person name="Thomas B.C."/>
            <person name="Morowitz M.J."/>
            <person name="Banfield J.F."/>
        </authorList>
    </citation>
    <scope>NUCLEOTIDE SEQUENCE [LARGE SCALE GENOMIC DNA]</scope>
    <source>
        <strain evidence="6">S2_005_001_R2_27</strain>
    </source>
</reference>
<feature type="signal peptide" evidence="4">
    <location>
        <begin position="1"/>
        <end position="22"/>
    </location>
</feature>
<dbReference type="NCBIfam" id="NF008185">
    <property type="entry name" value="PRK10936.1"/>
    <property type="match status" value="1"/>
</dbReference>
<dbReference type="PANTHER" id="PTHR46847">
    <property type="entry name" value="D-ALLOSE-BINDING PERIPLASMIC PROTEIN-RELATED"/>
    <property type="match status" value="1"/>
</dbReference>
<feature type="domain" description="Periplasmic binding protein" evidence="5">
    <location>
        <begin position="58"/>
        <end position="311"/>
    </location>
</feature>
<protein>
    <submittedName>
        <fullName evidence="6">TMAO reductase system periplasmic protein TorT</fullName>
    </submittedName>
</protein>
<dbReference type="InterPro" id="IPR025997">
    <property type="entry name" value="SBP_2_dom"/>
</dbReference>
<organism evidence="6 7">
    <name type="scientific">Ancylobacter novellus</name>
    <name type="common">Thiobacillus novellus</name>
    <dbReference type="NCBI Taxonomy" id="921"/>
    <lineage>
        <taxon>Bacteria</taxon>
        <taxon>Pseudomonadati</taxon>
        <taxon>Pseudomonadota</taxon>
        <taxon>Alphaproteobacteria</taxon>
        <taxon>Hyphomicrobiales</taxon>
        <taxon>Xanthobacteraceae</taxon>
        <taxon>Ancylobacter</taxon>
    </lineage>
</organism>
<dbReference type="GO" id="GO:0030313">
    <property type="term" value="C:cell envelope"/>
    <property type="evidence" value="ECO:0007669"/>
    <property type="project" value="UniProtKB-SubCell"/>
</dbReference>
<dbReference type="EMBL" id="QFQD01000024">
    <property type="protein sequence ID" value="PZQ83088.1"/>
    <property type="molecule type" value="Genomic_DNA"/>
</dbReference>
<evidence type="ECO:0000256" key="4">
    <source>
        <dbReference type="SAM" id="SignalP"/>
    </source>
</evidence>